<comment type="caution">
    <text evidence="2">The sequence shown here is derived from an EMBL/GenBank/DDBJ whole genome shotgun (WGS) entry which is preliminary data.</text>
</comment>
<evidence type="ECO:0000313" key="2">
    <source>
        <dbReference type="EMBL" id="EHI54978.1"/>
    </source>
</evidence>
<dbReference type="AlphaFoldDB" id="G5GJT5"/>
<reference evidence="2 3" key="1">
    <citation type="submission" date="2011-08" db="EMBL/GenBank/DDBJ databases">
        <title>The Genome Sequence of Johnsonella ignava ATCC 51276.</title>
        <authorList>
            <consortium name="The Broad Institute Genome Sequencing Platform"/>
            <person name="Earl A."/>
            <person name="Ward D."/>
            <person name="Feldgarden M."/>
            <person name="Gevers D."/>
            <person name="Izard J."/>
            <person name="Blanton J.M."/>
            <person name="Baranova O.V."/>
            <person name="Dewhirst F.E."/>
            <person name="Young S.K."/>
            <person name="Zeng Q."/>
            <person name="Gargeya S."/>
            <person name="Fitzgerald M."/>
            <person name="Haas B."/>
            <person name="Abouelleil A."/>
            <person name="Alvarado L."/>
            <person name="Arachchi H.M."/>
            <person name="Berlin A."/>
            <person name="Brown A."/>
            <person name="Chapman S.B."/>
            <person name="Chen Z."/>
            <person name="Dunbar C."/>
            <person name="Freedman E."/>
            <person name="Gearin G."/>
            <person name="Gellesch M."/>
            <person name="Goldberg J."/>
            <person name="Griggs A."/>
            <person name="Gujja S."/>
            <person name="Heiman D."/>
            <person name="Howarth C."/>
            <person name="Larson L."/>
            <person name="Lui A."/>
            <person name="MacDonald P.J.P."/>
            <person name="Montmayeur A."/>
            <person name="Murphy C."/>
            <person name="Neiman D."/>
            <person name="Pearson M."/>
            <person name="Priest M."/>
            <person name="Roberts A."/>
            <person name="Saif S."/>
            <person name="Shea T."/>
            <person name="Shenoy N."/>
            <person name="Sisk P."/>
            <person name="Stolte C."/>
            <person name="Sykes S."/>
            <person name="Wortman J."/>
            <person name="Nusbaum C."/>
            <person name="Birren B."/>
        </authorList>
    </citation>
    <scope>NUCLEOTIDE SEQUENCE [LARGE SCALE GENOMIC DNA]</scope>
    <source>
        <strain evidence="2 3">ATCC 51276</strain>
    </source>
</reference>
<keyword evidence="1" id="KW-0472">Membrane</keyword>
<dbReference type="STRING" id="679200.HMPREF9333_01825"/>
<keyword evidence="1" id="KW-0812">Transmembrane</keyword>
<evidence type="ECO:0000313" key="3">
    <source>
        <dbReference type="Proteomes" id="UP000003011"/>
    </source>
</evidence>
<accession>G5GJT5</accession>
<dbReference type="Proteomes" id="UP000003011">
    <property type="component" value="Unassembled WGS sequence"/>
</dbReference>
<dbReference type="HOGENOM" id="CLU_201674_0_0_9"/>
<gene>
    <name evidence="2" type="ORF">HMPREF9333_01825</name>
</gene>
<keyword evidence="1" id="KW-1133">Transmembrane helix</keyword>
<proteinExistence type="predicted"/>
<dbReference type="EMBL" id="ACZL01000031">
    <property type="protein sequence ID" value="EHI54978.1"/>
    <property type="molecule type" value="Genomic_DNA"/>
</dbReference>
<name>G5GJT5_9FIRM</name>
<evidence type="ECO:0000256" key="1">
    <source>
        <dbReference type="SAM" id="Phobius"/>
    </source>
</evidence>
<dbReference type="RefSeq" id="WP_005541618.1">
    <property type="nucleotide sequence ID" value="NZ_JH378836.1"/>
</dbReference>
<keyword evidence="3" id="KW-1185">Reference proteome</keyword>
<protein>
    <submittedName>
        <fullName evidence="2">Uncharacterized protein</fullName>
    </submittedName>
</protein>
<organism evidence="2 3">
    <name type="scientific">Johnsonella ignava ATCC 51276</name>
    <dbReference type="NCBI Taxonomy" id="679200"/>
    <lineage>
        <taxon>Bacteria</taxon>
        <taxon>Bacillati</taxon>
        <taxon>Bacillota</taxon>
        <taxon>Clostridia</taxon>
        <taxon>Lachnospirales</taxon>
        <taxon>Lachnospiraceae</taxon>
        <taxon>Johnsonella</taxon>
    </lineage>
</organism>
<feature type="transmembrane region" description="Helical" evidence="1">
    <location>
        <begin position="12"/>
        <end position="36"/>
    </location>
</feature>
<sequence>MEKVYNTMRNSGAACIAIGIISIVLGVATGIVAIVFGAKLLTRKDEIVF</sequence>